<organism evidence="10 11">
    <name type="scientific">Candidatus Anaerostipes excrementavium</name>
    <dbReference type="NCBI Taxonomy" id="2838463"/>
    <lineage>
        <taxon>Bacteria</taxon>
        <taxon>Bacillati</taxon>
        <taxon>Bacillota</taxon>
        <taxon>Clostridia</taxon>
        <taxon>Lachnospirales</taxon>
        <taxon>Lachnospiraceae</taxon>
        <taxon>Anaerostipes</taxon>
    </lineage>
</organism>
<name>A0A9D2B9N1_9FIRM</name>
<keyword evidence="5 8" id="KW-0812">Transmembrane</keyword>
<feature type="transmembrane region" description="Helical" evidence="8">
    <location>
        <begin position="257"/>
        <end position="279"/>
    </location>
</feature>
<keyword evidence="7 8" id="KW-0472">Membrane</keyword>
<dbReference type="GO" id="GO:0008982">
    <property type="term" value="F:protein-N(PI)-phosphohistidine-sugar phosphotransferase activity"/>
    <property type="evidence" value="ECO:0007669"/>
    <property type="project" value="InterPro"/>
</dbReference>
<feature type="transmembrane region" description="Helical" evidence="8">
    <location>
        <begin position="71"/>
        <end position="88"/>
    </location>
</feature>
<comment type="caution">
    <text evidence="10">The sequence shown here is derived from an EMBL/GenBank/DDBJ whole genome shotgun (WGS) entry which is preliminary data.</text>
</comment>
<dbReference type="EMBL" id="DXEM01000028">
    <property type="protein sequence ID" value="HIX68141.1"/>
    <property type="molecule type" value="Genomic_DNA"/>
</dbReference>
<dbReference type="GO" id="GO:0005886">
    <property type="term" value="C:plasma membrane"/>
    <property type="evidence" value="ECO:0007669"/>
    <property type="project" value="UniProtKB-SubCell"/>
</dbReference>
<dbReference type="InterPro" id="IPR003352">
    <property type="entry name" value="PTS_EIIC"/>
</dbReference>
<sequence>MNIIKRIFRDGLNGMTAGWFCTFVFGMILMQVGDLIGGNIGVLFGRAAAVLKVFAGAGIGAGIASKLGESVLISISAAAAGMIGAYGTEILNGSLINGEGILLEGPGQPLSAFAAAYVGIELGRLLIGKTKLAVCLAPVVTILAGGAVGIFVSPYVEVLMGKLVEMIHWGAEQSPMIMGAVVSAAAGIGCTLPIDPIAFASDLSLSGAAAGAAAIGCSAQMIGFAAASFRENGMEGFFAQGIGTSMLQIPNIIRKPWIWIPTILSSAILGAVSAAIFGLTNNSLGAVMGTTGLYAPMCALKTMGTGEGAVVLLTFFMYIATPAVLAYLIAEGMRRIGIIKNGDMKLEI</sequence>
<evidence type="ECO:0000256" key="4">
    <source>
        <dbReference type="ARBA" id="ARBA00022597"/>
    </source>
</evidence>
<dbReference type="Proteomes" id="UP000886721">
    <property type="component" value="Unassembled WGS sequence"/>
</dbReference>
<feature type="transmembrane region" description="Helical" evidence="8">
    <location>
        <begin position="309"/>
        <end position="330"/>
    </location>
</feature>
<keyword evidence="2" id="KW-0813">Transport</keyword>
<evidence type="ECO:0000256" key="2">
    <source>
        <dbReference type="ARBA" id="ARBA00022448"/>
    </source>
</evidence>
<keyword evidence="3" id="KW-1003">Cell membrane</keyword>
<evidence type="ECO:0000256" key="1">
    <source>
        <dbReference type="ARBA" id="ARBA00004651"/>
    </source>
</evidence>
<keyword evidence="6 8" id="KW-1133">Transmembrane helix</keyword>
<evidence type="ECO:0000256" key="5">
    <source>
        <dbReference type="ARBA" id="ARBA00022692"/>
    </source>
</evidence>
<evidence type="ECO:0000313" key="10">
    <source>
        <dbReference type="EMBL" id="HIX68141.1"/>
    </source>
</evidence>
<dbReference type="AlphaFoldDB" id="A0A9D2B9N1"/>
<evidence type="ECO:0000256" key="3">
    <source>
        <dbReference type="ARBA" id="ARBA00022475"/>
    </source>
</evidence>
<feature type="transmembrane region" description="Helical" evidence="8">
    <location>
        <begin position="134"/>
        <end position="156"/>
    </location>
</feature>
<comment type="subcellular location">
    <subcellularLocation>
        <location evidence="1">Cell membrane</location>
        <topology evidence="1">Multi-pass membrane protein</topology>
    </subcellularLocation>
</comment>
<dbReference type="Pfam" id="PF13303">
    <property type="entry name" value="PTS_EIIC_2"/>
    <property type="match status" value="1"/>
</dbReference>
<evidence type="ECO:0000256" key="6">
    <source>
        <dbReference type="ARBA" id="ARBA00022989"/>
    </source>
</evidence>
<reference evidence="10" key="1">
    <citation type="journal article" date="2021" name="PeerJ">
        <title>Extensive microbial diversity within the chicken gut microbiome revealed by metagenomics and culture.</title>
        <authorList>
            <person name="Gilroy R."/>
            <person name="Ravi A."/>
            <person name="Getino M."/>
            <person name="Pursley I."/>
            <person name="Horton D.L."/>
            <person name="Alikhan N.F."/>
            <person name="Baker D."/>
            <person name="Gharbi K."/>
            <person name="Hall N."/>
            <person name="Watson M."/>
            <person name="Adriaenssens E.M."/>
            <person name="Foster-Nyarko E."/>
            <person name="Jarju S."/>
            <person name="Secka A."/>
            <person name="Antonio M."/>
            <person name="Oren A."/>
            <person name="Chaudhuri R.R."/>
            <person name="La Ragione R."/>
            <person name="Hildebrand F."/>
            <person name="Pallen M.J."/>
        </authorList>
    </citation>
    <scope>NUCLEOTIDE SEQUENCE</scope>
    <source>
        <strain evidence="10">CHK191-13928</strain>
    </source>
</reference>
<evidence type="ECO:0000256" key="7">
    <source>
        <dbReference type="ARBA" id="ARBA00023136"/>
    </source>
</evidence>
<evidence type="ECO:0000313" key="11">
    <source>
        <dbReference type="Proteomes" id="UP000886721"/>
    </source>
</evidence>
<proteinExistence type="predicted"/>
<protein>
    <submittedName>
        <fullName evidence="10">PTS sugar transporter subunit IIC</fullName>
    </submittedName>
</protein>
<dbReference type="GO" id="GO:0009401">
    <property type="term" value="P:phosphoenolpyruvate-dependent sugar phosphotransferase system"/>
    <property type="evidence" value="ECO:0007669"/>
    <property type="project" value="InterPro"/>
</dbReference>
<feature type="transmembrane region" description="Helical" evidence="8">
    <location>
        <begin position="44"/>
        <end position="64"/>
    </location>
</feature>
<evidence type="ECO:0000256" key="8">
    <source>
        <dbReference type="SAM" id="Phobius"/>
    </source>
</evidence>
<keyword evidence="4 10" id="KW-0762">Sugar transport</keyword>
<gene>
    <name evidence="10" type="ORF">H9735_08520</name>
</gene>
<accession>A0A9D2B9N1</accession>
<feature type="transmembrane region" description="Helical" evidence="8">
    <location>
        <begin position="108"/>
        <end position="127"/>
    </location>
</feature>
<reference evidence="10" key="2">
    <citation type="submission" date="2021-04" db="EMBL/GenBank/DDBJ databases">
        <authorList>
            <person name="Gilroy R."/>
        </authorList>
    </citation>
    <scope>NUCLEOTIDE SEQUENCE</scope>
    <source>
        <strain evidence="10">CHK191-13928</strain>
    </source>
</reference>
<evidence type="ECO:0000259" key="9">
    <source>
        <dbReference type="Pfam" id="PF13303"/>
    </source>
</evidence>
<feature type="transmembrane region" description="Helical" evidence="8">
    <location>
        <begin position="12"/>
        <end position="32"/>
    </location>
</feature>
<feature type="domain" description="Phosphotransferase system EIIC" evidence="9">
    <location>
        <begin position="12"/>
        <end position="346"/>
    </location>
</feature>